<dbReference type="Pfam" id="PF23500">
    <property type="entry name" value="DUF7133"/>
    <property type="match status" value="1"/>
</dbReference>
<dbReference type="Pfam" id="PF00754">
    <property type="entry name" value="F5_F8_type_C"/>
    <property type="match status" value="1"/>
</dbReference>
<name>A0A1I3GN40_9PLAN</name>
<evidence type="ECO:0000256" key="5">
    <source>
        <dbReference type="SAM" id="SignalP"/>
    </source>
</evidence>
<dbReference type="InterPro" id="IPR011989">
    <property type="entry name" value="ARM-like"/>
</dbReference>
<feature type="domain" description="F5/8 type C" evidence="6">
    <location>
        <begin position="15"/>
        <end position="158"/>
    </location>
</feature>
<dbReference type="Gene3D" id="1.25.10.10">
    <property type="entry name" value="Leucine-rich Repeat Variant"/>
    <property type="match status" value="1"/>
</dbReference>
<dbReference type="InterPro" id="IPR016024">
    <property type="entry name" value="ARM-type_fold"/>
</dbReference>
<feature type="chain" id="PRO_5011487272" evidence="5">
    <location>
        <begin position="21"/>
        <end position="1002"/>
    </location>
</feature>
<dbReference type="InterPro" id="IPR000421">
    <property type="entry name" value="FA58C"/>
</dbReference>
<dbReference type="InterPro" id="IPR011042">
    <property type="entry name" value="6-blade_b-propeller_TolB-like"/>
</dbReference>
<dbReference type="EMBL" id="FOQD01000007">
    <property type="protein sequence ID" value="SFI24819.1"/>
    <property type="molecule type" value="Genomic_DNA"/>
</dbReference>
<organism evidence="8 9">
    <name type="scientific">Planctomicrobium piriforme</name>
    <dbReference type="NCBI Taxonomy" id="1576369"/>
    <lineage>
        <taxon>Bacteria</taxon>
        <taxon>Pseudomonadati</taxon>
        <taxon>Planctomycetota</taxon>
        <taxon>Planctomycetia</taxon>
        <taxon>Planctomycetales</taxon>
        <taxon>Planctomycetaceae</taxon>
        <taxon>Planctomicrobium</taxon>
    </lineage>
</organism>
<dbReference type="SUPFAM" id="SSF49785">
    <property type="entry name" value="Galactose-binding domain-like"/>
    <property type="match status" value="1"/>
</dbReference>
<accession>A0A1I3GN40</accession>
<dbReference type="InterPro" id="IPR009056">
    <property type="entry name" value="Cyt_c-like_dom"/>
</dbReference>
<keyword evidence="2 4" id="KW-0479">Metal-binding</keyword>
<evidence type="ECO:0000256" key="3">
    <source>
        <dbReference type="ARBA" id="ARBA00023004"/>
    </source>
</evidence>
<dbReference type="Gene3D" id="2.120.10.30">
    <property type="entry name" value="TolB, C-terminal domain"/>
    <property type="match status" value="1"/>
</dbReference>
<dbReference type="SUPFAM" id="SSF46626">
    <property type="entry name" value="Cytochrome c"/>
    <property type="match status" value="1"/>
</dbReference>
<dbReference type="Proteomes" id="UP000199518">
    <property type="component" value="Unassembled WGS sequence"/>
</dbReference>
<keyword evidence="5" id="KW-0732">Signal</keyword>
<dbReference type="InterPro" id="IPR055557">
    <property type="entry name" value="DUF7133"/>
</dbReference>
<keyword evidence="1 4" id="KW-0349">Heme</keyword>
<evidence type="ECO:0000256" key="4">
    <source>
        <dbReference type="PROSITE-ProRule" id="PRU00433"/>
    </source>
</evidence>
<dbReference type="GO" id="GO:0046872">
    <property type="term" value="F:metal ion binding"/>
    <property type="evidence" value="ECO:0007669"/>
    <property type="project" value="UniProtKB-KW"/>
</dbReference>
<evidence type="ECO:0000313" key="9">
    <source>
        <dbReference type="Proteomes" id="UP000199518"/>
    </source>
</evidence>
<evidence type="ECO:0000313" key="8">
    <source>
        <dbReference type="EMBL" id="SFI24819.1"/>
    </source>
</evidence>
<keyword evidence="9" id="KW-1185">Reference proteome</keyword>
<dbReference type="SUPFAM" id="SSF50952">
    <property type="entry name" value="Soluble quinoprotein glucose dehydrogenase"/>
    <property type="match status" value="1"/>
</dbReference>
<dbReference type="Gene3D" id="1.10.760.10">
    <property type="entry name" value="Cytochrome c-like domain"/>
    <property type="match status" value="1"/>
</dbReference>
<dbReference type="OrthoDB" id="2482121at2"/>
<keyword evidence="3 4" id="KW-0408">Iron</keyword>
<dbReference type="Pfam" id="PF00034">
    <property type="entry name" value="Cytochrom_C"/>
    <property type="match status" value="1"/>
</dbReference>
<dbReference type="GO" id="GO:0009055">
    <property type="term" value="F:electron transfer activity"/>
    <property type="evidence" value="ECO:0007669"/>
    <property type="project" value="InterPro"/>
</dbReference>
<feature type="signal peptide" evidence="5">
    <location>
        <begin position="1"/>
        <end position="20"/>
    </location>
</feature>
<dbReference type="STRING" id="1576369.SAMN05421753_10761"/>
<dbReference type="PANTHER" id="PTHR33546:SF1">
    <property type="entry name" value="LARGE, MULTIFUNCTIONAL SECRETED PROTEIN"/>
    <property type="match status" value="1"/>
</dbReference>
<dbReference type="InterPro" id="IPR036909">
    <property type="entry name" value="Cyt_c-like_dom_sf"/>
</dbReference>
<dbReference type="PROSITE" id="PS50022">
    <property type="entry name" value="FA58C_3"/>
    <property type="match status" value="1"/>
</dbReference>
<protein>
    <submittedName>
        <fullName evidence="8">Putative heme-binding domain-containing protein</fullName>
    </submittedName>
</protein>
<dbReference type="RefSeq" id="WP_092049841.1">
    <property type="nucleotide sequence ID" value="NZ_FOQD01000007.1"/>
</dbReference>
<evidence type="ECO:0000259" key="6">
    <source>
        <dbReference type="PROSITE" id="PS50022"/>
    </source>
</evidence>
<dbReference type="GO" id="GO:0020037">
    <property type="term" value="F:heme binding"/>
    <property type="evidence" value="ECO:0007669"/>
    <property type="project" value="InterPro"/>
</dbReference>
<dbReference type="NCBIfam" id="TIGR02603">
    <property type="entry name" value="CxxCH_TIGR02603"/>
    <property type="match status" value="1"/>
</dbReference>
<evidence type="ECO:0000256" key="1">
    <source>
        <dbReference type="ARBA" id="ARBA00022617"/>
    </source>
</evidence>
<dbReference type="PROSITE" id="PS51007">
    <property type="entry name" value="CYTC"/>
    <property type="match status" value="1"/>
</dbReference>
<gene>
    <name evidence="8" type="ORF">SAMN05421753_10761</name>
</gene>
<evidence type="ECO:0000259" key="7">
    <source>
        <dbReference type="PROSITE" id="PS51007"/>
    </source>
</evidence>
<dbReference type="PANTHER" id="PTHR33546">
    <property type="entry name" value="LARGE, MULTIFUNCTIONAL SECRETED PROTEIN-RELATED"/>
    <property type="match status" value="1"/>
</dbReference>
<dbReference type="AlphaFoldDB" id="A0A1I3GN40"/>
<sequence>MLRRALPVLLLLLLCAPTYAQTDIAPSLATKATVSASSEESNKGNFTKLAIDGSLKTRWCPASGNPGEWIQLDLGAPKDLKSLRLHWEGEKNAYKYKVEGSADGTTWKMLLDHSQEKSAQSGKILKIDGPDTRYLKITFLGSASGGWGSIREIEVSEKELEKLPDPPPASVGDVSAPAEFNVTMFGVPPEVNYPVCLTAAPNGEVFVGVDEQGSLGKETGRGKVLRCVDSNGDGVADKINVYAKMDHPRGLIYDNHSLWVLHPPTLSVFHDDNHDGVSDRQETLITGISTADVGQRGADHTTNGIQLGIDGWIYIAVGDYGVTNAVGTDGRTLNRRGGGVIRVRPDGTDMEFYAWGLRNILDACIDPVMNMFTRDNTNDGGGWDVRLSQIFQSAEYGYPSLYLNFKDEIMPPLADYGGGSGCGGMFLDDARWPKQFGHALYTCDWGRSEVYLHHLTPAGPTFTADQQTFVKIPRPTDVDVDGSGRMYISSWKGGQFNYDGPNIGFVAQVVPKDLKIVPFPDLQQLQAPQLIALLDAPDQKHRQHAQLELLRRGKNAETTAALVAAIKSESASLFGKVAAIYTLKQLDGATSNSALIEVTKIPSLQAAALRALTDRKSEVAGLPNEPFLAGLTSTDPVVRVQAVICIGRLGRPELADAVLPLTLREDGQPASAKKHNEPDPASVIPHLAVRTLVLLNAVEPCLNALNGPYQQGALAALKSMHTGPAVSGLIAKLGQNPSPELRQQLLTTLTRLYHREGVYEKNWWGTRPDRTGPYYDRQPWEESPRIAASLHAAFDAADANLKKSIVEQLQKHQVKIDGVSDAVVSGMTTAEANKPIEIPKVDPKNPNQVANMPYEQAFERAMKTPGDAAKGRELFERQSCNACHTVADGQAPKGPHLVDIGKRYKRAELIESILKPSAKIAQGFDTQVFMTTQGKVYTGFVSSEGAEDVQLRQADGVSVTLPKQEIEDRTKQPQSMMPVGIVNNLTPEQLSDLIAWLEALKS</sequence>
<feature type="domain" description="Cytochrome c" evidence="7">
    <location>
        <begin position="866"/>
        <end position="1001"/>
    </location>
</feature>
<evidence type="ECO:0000256" key="2">
    <source>
        <dbReference type="ARBA" id="ARBA00022723"/>
    </source>
</evidence>
<dbReference type="InterPro" id="IPR013427">
    <property type="entry name" value="Haem-bd_dom_put"/>
</dbReference>
<reference evidence="9" key="1">
    <citation type="submission" date="2016-10" db="EMBL/GenBank/DDBJ databases">
        <authorList>
            <person name="Varghese N."/>
            <person name="Submissions S."/>
        </authorList>
    </citation>
    <scope>NUCLEOTIDE SEQUENCE [LARGE SCALE GENOMIC DNA]</scope>
    <source>
        <strain evidence="9">DSM 26348</strain>
    </source>
</reference>
<dbReference type="InterPro" id="IPR008979">
    <property type="entry name" value="Galactose-bd-like_sf"/>
</dbReference>
<dbReference type="InterPro" id="IPR011041">
    <property type="entry name" value="Quinoprot_gluc/sorb_DH_b-prop"/>
</dbReference>
<proteinExistence type="predicted"/>
<dbReference type="SUPFAM" id="SSF48371">
    <property type="entry name" value="ARM repeat"/>
    <property type="match status" value="1"/>
</dbReference>
<dbReference type="Gene3D" id="2.60.120.260">
    <property type="entry name" value="Galactose-binding domain-like"/>
    <property type="match status" value="1"/>
</dbReference>